<gene>
    <name evidence="2" type="ORF">Cni_G25036</name>
</gene>
<proteinExistence type="predicted"/>
<sequence length="311" mass="33334">MGSVSHADSLPGDTSCEKPHVEGDKCCCWSNKKAAEITLQDIQSVSLISETDVLTVQKADGTPALILSSGDLEEQLSGCNAPSSDGKVLEAKQIKICQQLLLSAPLDAKKQKTLSKSATFPSSMEVDVEDLSVDGCCIATMTGFQDQCSSSSSNNPFYARSVSLPASSKLISAMKGSRSQNGSPSNLKLHVKWAPDVYDPPCTSMSHTLKKNYHQRPKAKKRDSNKHKHKGRSTRGNNSEKRNANKSSINNIAEPVNPRLQAAGDSLLLNGYGKSNVEGVDYAVSNQDSKCGSSFLREALSKVHISMAEAT</sequence>
<feature type="region of interest" description="Disordered" evidence="1">
    <location>
        <begin position="205"/>
        <end position="257"/>
    </location>
</feature>
<dbReference type="PANTHER" id="PTHR34952:SF2">
    <property type="entry name" value="OS05G0113500 PROTEIN"/>
    <property type="match status" value="1"/>
</dbReference>
<reference evidence="2 3" key="1">
    <citation type="submission" date="2023-10" db="EMBL/GenBank/DDBJ databases">
        <title>Chromosome-scale genome assembly provides insights into flower coloration mechanisms of Canna indica.</title>
        <authorList>
            <person name="Li C."/>
        </authorList>
    </citation>
    <scope>NUCLEOTIDE SEQUENCE [LARGE SCALE GENOMIC DNA]</scope>
    <source>
        <tissue evidence="2">Flower</tissue>
    </source>
</reference>
<feature type="region of interest" description="Disordered" evidence="1">
    <location>
        <begin position="1"/>
        <end position="20"/>
    </location>
</feature>
<name>A0AAQ3KWZ6_9LILI</name>
<organism evidence="2 3">
    <name type="scientific">Canna indica</name>
    <name type="common">Indian-shot</name>
    <dbReference type="NCBI Taxonomy" id="4628"/>
    <lineage>
        <taxon>Eukaryota</taxon>
        <taxon>Viridiplantae</taxon>
        <taxon>Streptophyta</taxon>
        <taxon>Embryophyta</taxon>
        <taxon>Tracheophyta</taxon>
        <taxon>Spermatophyta</taxon>
        <taxon>Magnoliopsida</taxon>
        <taxon>Liliopsida</taxon>
        <taxon>Zingiberales</taxon>
        <taxon>Cannaceae</taxon>
        <taxon>Canna</taxon>
    </lineage>
</organism>
<dbReference type="PANTHER" id="PTHR34952">
    <property type="entry name" value="OS05G0113500 PROTEIN"/>
    <property type="match status" value="1"/>
</dbReference>
<keyword evidence="3" id="KW-1185">Reference proteome</keyword>
<dbReference type="Proteomes" id="UP001327560">
    <property type="component" value="Chromosome 8"/>
</dbReference>
<dbReference type="EMBL" id="CP136897">
    <property type="protein sequence ID" value="WOL16249.1"/>
    <property type="molecule type" value="Genomic_DNA"/>
</dbReference>
<dbReference type="AlphaFoldDB" id="A0AAQ3KWZ6"/>
<evidence type="ECO:0000313" key="3">
    <source>
        <dbReference type="Proteomes" id="UP001327560"/>
    </source>
</evidence>
<evidence type="ECO:0000256" key="1">
    <source>
        <dbReference type="SAM" id="MobiDB-lite"/>
    </source>
</evidence>
<accession>A0AAQ3KWZ6</accession>
<protein>
    <submittedName>
        <fullName evidence="2">Uncharacterized protein</fullName>
    </submittedName>
</protein>
<feature type="compositionally biased region" description="Basic residues" evidence="1">
    <location>
        <begin position="208"/>
        <end position="233"/>
    </location>
</feature>
<evidence type="ECO:0000313" key="2">
    <source>
        <dbReference type="EMBL" id="WOL16249.1"/>
    </source>
</evidence>